<keyword evidence="3" id="KW-1185">Reference proteome</keyword>
<dbReference type="EMBL" id="DS724548">
    <property type="protein sequence ID" value="EEC06643.1"/>
    <property type="molecule type" value="Genomic_DNA"/>
</dbReference>
<dbReference type="Proteomes" id="UP000001555">
    <property type="component" value="Unassembled WGS sequence"/>
</dbReference>
<sequence>MHTHTADGYTSFSFSSRDMHCNAARPLWNLSPHSTWKLPPRGDCATNCVCCWGVHCLVRATVVQRCTGMFTVCVCVASLVFGPAPFRRCNGRERRGCWRWAPRAAARHLGGSTLPPPRARLPSALCPGVLALRKRHCVYVADTRDGY</sequence>
<dbReference type="AlphaFoldDB" id="B7PJ71"/>
<evidence type="ECO:0000313" key="1">
    <source>
        <dbReference type="EMBL" id="EEC06643.1"/>
    </source>
</evidence>
<evidence type="ECO:0000313" key="3">
    <source>
        <dbReference type="Proteomes" id="UP000001555"/>
    </source>
</evidence>
<dbReference type="PaxDb" id="6945-B7PJ71"/>
<evidence type="ECO:0000313" key="2">
    <source>
        <dbReference type="EnsemblMetazoa" id="ISCW004409-PA"/>
    </source>
</evidence>
<gene>
    <name evidence="1" type="ORF">IscW_ISCW004409</name>
</gene>
<name>B7PJ71_IXOSC</name>
<dbReference type="VEuPathDB" id="VectorBase:ISCW004409"/>
<dbReference type="VEuPathDB" id="VectorBase:ISCI004409"/>
<proteinExistence type="predicted"/>
<dbReference type="EMBL" id="ABJB010352954">
    <property type="status" value="NOT_ANNOTATED_CDS"/>
    <property type="molecule type" value="Genomic_DNA"/>
</dbReference>
<reference evidence="2" key="2">
    <citation type="submission" date="2020-05" db="UniProtKB">
        <authorList>
            <consortium name="EnsemblMetazoa"/>
        </authorList>
    </citation>
    <scope>IDENTIFICATION</scope>
    <source>
        <strain evidence="2">wikel</strain>
    </source>
</reference>
<organism>
    <name type="scientific">Ixodes scapularis</name>
    <name type="common">Black-legged tick</name>
    <name type="synonym">Deer tick</name>
    <dbReference type="NCBI Taxonomy" id="6945"/>
    <lineage>
        <taxon>Eukaryota</taxon>
        <taxon>Metazoa</taxon>
        <taxon>Ecdysozoa</taxon>
        <taxon>Arthropoda</taxon>
        <taxon>Chelicerata</taxon>
        <taxon>Arachnida</taxon>
        <taxon>Acari</taxon>
        <taxon>Parasitiformes</taxon>
        <taxon>Ixodida</taxon>
        <taxon>Ixodoidea</taxon>
        <taxon>Ixodidae</taxon>
        <taxon>Ixodinae</taxon>
        <taxon>Ixodes</taxon>
    </lineage>
</organism>
<accession>B7PJ71</accession>
<dbReference type="HOGENOM" id="CLU_1770121_0_0_1"/>
<protein>
    <submittedName>
        <fullName evidence="1 2">Uncharacterized protein</fullName>
    </submittedName>
</protein>
<dbReference type="InParanoid" id="B7PJ71"/>
<reference evidence="1 3" key="1">
    <citation type="submission" date="2008-03" db="EMBL/GenBank/DDBJ databases">
        <title>Annotation of Ixodes scapularis.</title>
        <authorList>
            <consortium name="Ixodes scapularis Genome Project Consortium"/>
            <person name="Caler E."/>
            <person name="Hannick L.I."/>
            <person name="Bidwell S."/>
            <person name="Joardar V."/>
            <person name="Thiagarajan M."/>
            <person name="Amedeo P."/>
            <person name="Galinsky K.J."/>
            <person name="Schobel S."/>
            <person name="Inman J."/>
            <person name="Hostetler J."/>
            <person name="Miller J."/>
            <person name="Hammond M."/>
            <person name="Megy K."/>
            <person name="Lawson D."/>
            <person name="Kodira C."/>
            <person name="Sutton G."/>
            <person name="Meyer J."/>
            <person name="Hill C.A."/>
            <person name="Birren B."/>
            <person name="Nene V."/>
            <person name="Collins F."/>
            <person name="Alarcon-Chaidez F."/>
            <person name="Wikel S."/>
            <person name="Strausberg R."/>
        </authorList>
    </citation>
    <scope>NUCLEOTIDE SEQUENCE [LARGE SCALE GENOMIC DNA]</scope>
    <source>
        <strain evidence="3">Wikel</strain>
        <strain evidence="1">Wikel colony</strain>
    </source>
</reference>
<dbReference type="EnsemblMetazoa" id="ISCW004409-RA">
    <property type="protein sequence ID" value="ISCW004409-PA"/>
    <property type="gene ID" value="ISCW004409"/>
</dbReference>